<accession>A0AAP0RG16</accession>
<comment type="similarity">
    <text evidence="1 2">Belongs to the small heat shock protein (HSP20) family.</text>
</comment>
<dbReference type="PANTHER" id="PTHR46991">
    <property type="entry name" value="23.5 KDA HEAT SHOCK PROTEIN, MITOCHONDRIAL"/>
    <property type="match status" value="1"/>
</dbReference>
<dbReference type="Proteomes" id="UP001415857">
    <property type="component" value="Unassembled WGS sequence"/>
</dbReference>
<dbReference type="InterPro" id="IPR044656">
    <property type="entry name" value="HSP14.7/HSP23.5/HSP23.6-like"/>
</dbReference>
<reference evidence="5 6" key="1">
    <citation type="journal article" date="2024" name="Plant J.">
        <title>Genome sequences and population genomics reveal climatic adaptation and genomic divergence between two closely related sweetgum species.</title>
        <authorList>
            <person name="Xu W.Q."/>
            <person name="Ren C.Q."/>
            <person name="Zhang X.Y."/>
            <person name="Comes H.P."/>
            <person name="Liu X.H."/>
            <person name="Li Y.G."/>
            <person name="Kettle C.J."/>
            <person name="Jalonen R."/>
            <person name="Gaisberger H."/>
            <person name="Ma Y.Z."/>
            <person name="Qiu Y.X."/>
        </authorList>
    </citation>
    <scope>NUCLEOTIDE SEQUENCE [LARGE SCALE GENOMIC DNA]</scope>
    <source>
        <strain evidence="5">Hangzhou</strain>
    </source>
</reference>
<keyword evidence="6" id="KW-1185">Reference proteome</keyword>
<evidence type="ECO:0000313" key="5">
    <source>
        <dbReference type="EMBL" id="KAK9276305.1"/>
    </source>
</evidence>
<dbReference type="PROSITE" id="PS01031">
    <property type="entry name" value="SHSP"/>
    <property type="match status" value="1"/>
</dbReference>
<evidence type="ECO:0000256" key="3">
    <source>
        <dbReference type="SAM" id="MobiDB-lite"/>
    </source>
</evidence>
<dbReference type="InterPro" id="IPR008978">
    <property type="entry name" value="HSP20-like_chaperone"/>
</dbReference>
<feature type="region of interest" description="Disordered" evidence="3">
    <location>
        <begin position="40"/>
        <end position="79"/>
    </location>
</feature>
<proteinExistence type="inferred from homology"/>
<dbReference type="Pfam" id="PF00011">
    <property type="entry name" value="HSP20"/>
    <property type="match status" value="1"/>
</dbReference>
<evidence type="ECO:0000313" key="6">
    <source>
        <dbReference type="Proteomes" id="UP001415857"/>
    </source>
</evidence>
<dbReference type="InterPro" id="IPR002068">
    <property type="entry name" value="A-crystallin/Hsp20_dom"/>
</dbReference>
<dbReference type="Gene3D" id="2.60.40.790">
    <property type="match status" value="1"/>
</dbReference>
<dbReference type="EMBL" id="JBBPBK010000010">
    <property type="protein sequence ID" value="KAK9276305.1"/>
    <property type="molecule type" value="Genomic_DNA"/>
</dbReference>
<evidence type="ECO:0000259" key="4">
    <source>
        <dbReference type="PROSITE" id="PS01031"/>
    </source>
</evidence>
<feature type="compositionally biased region" description="Basic and acidic residues" evidence="3">
    <location>
        <begin position="40"/>
        <end position="57"/>
    </location>
</feature>
<evidence type="ECO:0000256" key="2">
    <source>
        <dbReference type="RuleBase" id="RU003616"/>
    </source>
</evidence>
<sequence>MVSPYPRIIATGSTLFKFLLCSNPRRPMFSSVTTRFLHTSDTHLPRSDNDNGEEPKCRYSPFNPFQSSGPVRPASTLPSEEGLRVRLDMPGVRKDGLKVWVKNESVFFEGKELKEDDAEEARHYGGSLELWGFDLNEVKASLKNGVLKFKIPPKKNLQEEKELEFKPVRVE</sequence>
<name>A0AAP0RG16_LIQFO</name>
<evidence type="ECO:0000256" key="1">
    <source>
        <dbReference type="PROSITE-ProRule" id="PRU00285"/>
    </source>
</evidence>
<gene>
    <name evidence="5" type="ORF">L1049_005836</name>
</gene>
<comment type="caution">
    <text evidence="5">The sequence shown here is derived from an EMBL/GenBank/DDBJ whole genome shotgun (WGS) entry which is preliminary data.</text>
</comment>
<dbReference type="AlphaFoldDB" id="A0AAP0RG16"/>
<protein>
    <recommendedName>
        <fullName evidence="4">SHSP domain-containing protein</fullName>
    </recommendedName>
</protein>
<dbReference type="PANTHER" id="PTHR46991:SF4">
    <property type="entry name" value="14.7 KDA HEAT SHOCK PROTEIN-LIKE"/>
    <property type="match status" value="1"/>
</dbReference>
<dbReference type="CDD" id="cd06464">
    <property type="entry name" value="ACD_sHsps-like"/>
    <property type="match status" value="1"/>
</dbReference>
<feature type="domain" description="SHSP" evidence="4">
    <location>
        <begin position="65"/>
        <end position="171"/>
    </location>
</feature>
<organism evidence="5 6">
    <name type="scientific">Liquidambar formosana</name>
    <name type="common">Formosan gum</name>
    <dbReference type="NCBI Taxonomy" id="63359"/>
    <lineage>
        <taxon>Eukaryota</taxon>
        <taxon>Viridiplantae</taxon>
        <taxon>Streptophyta</taxon>
        <taxon>Embryophyta</taxon>
        <taxon>Tracheophyta</taxon>
        <taxon>Spermatophyta</taxon>
        <taxon>Magnoliopsida</taxon>
        <taxon>eudicotyledons</taxon>
        <taxon>Gunneridae</taxon>
        <taxon>Pentapetalae</taxon>
        <taxon>Saxifragales</taxon>
        <taxon>Altingiaceae</taxon>
        <taxon>Liquidambar</taxon>
    </lineage>
</organism>
<dbReference type="SUPFAM" id="SSF49764">
    <property type="entry name" value="HSP20-like chaperones"/>
    <property type="match status" value="1"/>
</dbReference>